<dbReference type="Gene3D" id="1.10.443.10">
    <property type="entry name" value="Intergrase catalytic core"/>
    <property type="match status" value="1"/>
</dbReference>
<dbReference type="Proteomes" id="UP000008550">
    <property type="component" value="Chromosome"/>
</dbReference>
<keyword evidence="1 3" id="KW-0238">DNA-binding</keyword>
<dbReference type="InterPro" id="IPR011010">
    <property type="entry name" value="DNA_brk_join_enz"/>
</dbReference>
<dbReference type="InterPro" id="IPR010998">
    <property type="entry name" value="Integrase_recombinase_N"/>
</dbReference>
<dbReference type="CDD" id="cd01188">
    <property type="entry name" value="INT_RitA_C_like"/>
    <property type="match status" value="1"/>
</dbReference>
<dbReference type="EMBL" id="CP000930">
    <property type="protein sequence ID" value="ABZ85462.1"/>
    <property type="molecule type" value="Genomic_DNA"/>
</dbReference>
<dbReference type="PANTHER" id="PTHR30349:SF90">
    <property type="entry name" value="TYROSINE RECOMBINASE XERD"/>
    <property type="match status" value="1"/>
</dbReference>
<dbReference type="EMBL" id="CP000930">
    <property type="protein sequence ID" value="ABZ83213.1"/>
    <property type="molecule type" value="Genomic_DNA"/>
</dbReference>
<evidence type="ECO:0000313" key="7">
    <source>
        <dbReference type="EMBL" id="ABZ85462.1"/>
    </source>
</evidence>
<evidence type="ECO:0000259" key="4">
    <source>
        <dbReference type="PROSITE" id="PS51898"/>
    </source>
</evidence>
<dbReference type="SUPFAM" id="SSF56349">
    <property type="entry name" value="DNA breaking-rejoining enzymes"/>
    <property type="match status" value="1"/>
</dbReference>
<gene>
    <name evidence="6" type="ORF">HM1_0608</name>
    <name evidence="7" type="ORF">HM1_2953</name>
</gene>
<dbReference type="RefSeq" id="WP_012281345.1">
    <property type="nucleotide sequence ID" value="NC_010337.2"/>
</dbReference>
<evidence type="ECO:0000256" key="1">
    <source>
        <dbReference type="ARBA" id="ARBA00023125"/>
    </source>
</evidence>
<evidence type="ECO:0000259" key="5">
    <source>
        <dbReference type="PROSITE" id="PS51900"/>
    </source>
</evidence>
<dbReference type="STRING" id="498761.HM1_0608"/>
<organism evidence="7 8">
    <name type="scientific">Heliobacterium modesticaldum (strain ATCC 51547 / Ice1)</name>
    <dbReference type="NCBI Taxonomy" id="498761"/>
    <lineage>
        <taxon>Bacteria</taxon>
        <taxon>Bacillati</taxon>
        <taxon>Bacillota</taxon>
        <taxon>Clostridia</taxon>
        <taxon>Eubacteriales</taxon>
        <taxon>Heliobacteriaceae</taxon>
        <taxon>Heliomicrobium</taxon>
    </lineage>
</organism>
<dbReference type="KEGG" id="hmo:HM1_0608"/>
<dbReference type="OrthoDB" id="9785687at2"/>
<dbReference type="InterPro" id="IPR044068">
    <property type="entry name" value="CB"/>
</dbReference>
<proteinExistence type="predicted"/>
<evidence type="ECO:0000256" key="2">
    <source>
        <dbReference type="ARBA" id="ARBA00023172"/>
    </source>
</evidence>
<evidence type="ECO:0000256" key="3">
    <source>
        <dbReference type="PROSITE-ProRule" id="PRU01248"/>
    </source>
</evidence>
<reference evidence="7 8" key="1">
    <citation type="journal article" date="2008" name="J. Bacteriol.">
        <title>The genome of Heliobacterium modesticaldum, a phototrophic representative of the Firmicutes containing the simplest photosynthetic apparatus.</title>
        <authorList>
            <person name="Sattley W.M."/>
            <person name="Madigan M.T."/>
            <person name="Swingley W.D."/>
            <person name="Cheung P.C."/>
            <person name="Clocksin K.M."/>
            <person name="Conrad A.L."/>
            <person name="Dejesa L.C."/>
            <person name="Honchak B.M."/>
            <person name="Jung D.O."/>
            <person name="Karbach L.E."/>
            <person name="Kurdoglu A."/>
            <person name="Lahiri S."/>
            <person name="Mastrian S.D."/>
            <person name="Page L.E."/>
            <person name="Taylor H.L."/>
            <person name="Wang Z.T."/>
            <person name="Raymond J."/>
            <person name="Chen M."/>
            <person name="Blankenship R.E."/>
            <person name="Touchman J.W."/>
        </authorList>
    </citation>
    <scope>NUCLEOTIDE SEQUENCE [LARGE SCALE GENOMIC DNA]</scope>
    <source>
        <strain evidence="8">ATCC 51547 / Ice1</strain>
        <strain evidence="7">Ice1</strain>
    </source>
</reference>
<dbReference type="PROSITE" id="PS51898">
    <property type="entry name" value="TYR_RECOMBINASE"/>
    <property type="match status" value="1"/>
</dbReference>
<sequence length="407" mass="46700">MNQPTPNQSPVQALVNRLESYLVTQNYTVDTLRHYRHVWRQLACYADEKGIVTADAEWMTQFLREHYGISDGNSLTRTQKTYYRAAGMLCDFQRYGYVLRRNHTKREIFPRRYQCIFEAAEKYCAQNRIAERTRRQFSVHLRRFVSFLESRNLRIEAIEAAHMREYFLTLEPLAKTTVAFDLYVLRSVLPLLFADGVASSDLSLLCPSVRVPARAKIPSAYSPEDIQAILDAVDRENPQGKRDYAILLLAARLGLRVGDIRELRFENIRWDEAEIRFIQSKTGNEIVLPLSHELGWALIDYVKNGRPITDSKVIFVRHIAPYDAFGKNNNLNSIISKYFKAANIYVPPGKRHGMHVFRHSLASSMLANGTPLPVVSEALGHSETNTTARYLKIAVEQLRSCALEVSE</sequence>
<dbReference type="Gene3D" id="1.10.150.130">
    <property type="match status" value="1"/>
</dbReference>
<dbReference type="InterPro" id="IPR050090">
    <property type="entry name" value="Tyrosine_recombinase_XerCD"/>
</dbReference>
<dbReference type="GO" id="GO:0015074">
    <property type="term" value="P:DNA integration"/>
    <property type="evidence" value="ECO:0007669"/>
    <property type="project" value="InterPro"/>
</dbReference>
<dbReference type="InterPro" id="IPR002104">
    <property type="entry name" value="Integrase_catalytic"/>
</dbReference>
<dbReference type="PANTHER" id="PTHR30349">
    <property type="entry name" value="PHAGE INTEGRASE-RELATED"/>
    <property type="match status" value="1"/>
</dbReference>
<name>B0TD11_HELMI</name>
<keyword evidence="2" id="KW-0233">DNA recombination</keyword>
<dbReference type="GO" id="GO:0006310">
    <property type="term" value="P:DNA recombination"/>
    <property type="evidence" value="ECO:0007669"/>
    <property type="project" value="UniProtKB-KW"/>
</dbReference>
<dbReference type="KEGG" id="hmo:HM1_2953"/>
<evidence type="ECO:0000313" key="8">
    <source>
        <dbReference type="Proteomes" id="UP000008550"/>
    </source>
</evidence>
<dbReference type="Pfam" id="PF00589">
    <property type="entry name" value="Phage_integrase"/>
    <property type="match status" value="1"/>
</dbReference>
<evidence type="ECO:0000313" key="6">
    <source>
        <dbReference type="EMBL" id="ABZ83213.1"/>
    </source>
</evidence>
<protein>
    <submittedName>
        <fullName evidence="7">Integrase/recombinase, putative</fullName>
    </submittedName>
</protein>
<dbReference type="PROSITE" id="PS51900">
    <property type="entry name" value="CB"/>
    <property type="match status" value="1"/>
</dbReference>
<accession>B0TD11</accession>
<keyword evidence="8" id="KW-1185">Reference proteome</keyword>
<dbReference type="GO" id="GO:0003677">
    <property type="term" value="F:DNA binding"/>
    <property type="evidence" value="ECO:0007669"/>
    <property type="project" value="UniProtKB-UniRule"/>
</dbReference>
<feature type="domain" description="Core-binding (CB)" evidence="5">
    <location>
        <begin position="114"/>
        <end position="193"/>
    </location>
</feature>
<dbReference type="InterPro" id="IPR013762">
    <property type="entry name" value="Integrase-like_cat_sf"/>
</dbReference>
<feature type="domain" description="Tyr recombinase" evidence="4">
    <location>
        <begin position="216"/>
        <end position="403"/>
    </location>
</feature>
<dbReference type="AlphaFoldDB" id="B0TD11"/>
<dbReference type="eggNOG" id="COG4974">
    <property type="taxonomic scope" value="Bacteria"/>
</dbReference>
<dbReference type="HOGENOM" id="CLU_027562_23_4_9"/>